<evidence type="ECO:0000256" key="1">
    <source>
        <dbReference type="SAM" id="Phobius"/>
    </source>
</evidence>
<name>A0ABX2ERY5_9BURK</name>
<reference evidence="3 4" key="1">
    <citation type="submission" date="2020-05" db="EMBL/GenBank/DDBJ databases">
        <title>Aquincola sp. isolate from soil.</title>
        <authorList>
            <person name="Han J."/>
            <person name="Kim D.-U."/>
        </authorList>
    </citation>
    <scope>NUCLEOTIDE SEQUENCE [LARGE SCALE GENOMIC DNA]</scope>
    <source>
        <strain evidence="3 4">S2</strain>
    </source>
</reference>
<keyword evidence="1" id="KW-0812">Transmembrane</keyword>
<dbReference type="EMBL" id="JABRWJ010000011">
    <property type="protein sequence ID" value="NRF71363.1"/>
    <property type="molecule type" value="Genomic_DNA"/>
</dbReference>
<protein>
    <submittedName>
        <fullName evidence="3">Fatty acid desaturase</fullName>
    </submittedName>
</protein>
<organism evidence="3 4">
    <name type="scientific">Pseudaquabacterium terrae</name>
    <dbReference type="NCBI Taxonomy" id="2732868"/>
    <lineage>
        <taxon>Bacteria</taxon>
        <taxon>Pseudomonadati</taxon>
        <taxon>Pseudomonadota</taxon>
        <taxon>Betaproteobacteria</taxon>
        <taxon>Burkholderiales</taxon>
        <taxon>Sphaerotilaceae</taxon>
        <taxon>Pseudaquabacterium</taxon>
    </lineage>
</organism>
<evidence type="ECO:0000259" key="2">
    <source>
        <dbReference type="Pfam" id="PF00487"/>
    </source>
</evidence>
<keyword evidence="4" id="KW-1185">Reference proteome</keyword>
<comment type="caution">
    <text evidence="3">The sequence shown here is derived from an EMBL/GenBank/DDBJ whole genome shotgun (WGS) entry which is preliminary data.</text>
</comment>
<sequence length="334" mass="37748">MEAIAPAHQSAKVIAPEHAGDLRPAVLAGPDQLSQSARAKIIELSGPRPIRFLTEMFLNWAVIAALIALGIWADNLVVTILCIIGIGTRQMVFGLLMHEQVHRLGARSRFADWWINVFAVYPLLVTTVEDYAAVHLSHHKYFFTDKDPDFVRKSGPDWSIPTSLRSFLWIVLKDLTGINTLGLIRGKTAPKDVTEFRRRNPTPKLLRWIFFAAVALALTLANAWTVFLVYWVVPLLTVTQLFVRWIAVIEHKYNVPNATVHSVTPLIRLKWWQKILLPDFNFAQHVYHHMHPGVSFANLPAVHAIYKAEGLVDETAIFNGQGSFLRYLVKRKAG</sequence>
<evidence type="ECO:0000313" key="4">
    <source>
        <dbReference type="Proteomes" id="UP000737171"/>
    </source>
</evidence>
<gene>
    <name evidence="3" type="ORF">HLB44_30700</name>
</gene>
<dbReference type="RefSeq" id="WP_173132375.1">
    <property type="nucleotide sequence ID" value="NZ_JABRWJ010000011.1"/>
</dbReference>
<feature type="transmembrane region" description="Helical" evidence="1">
    <location>
        <begin position="228"/>
        <end position="247"/>
    </location>
</feature>
<feature type="transmembrane region" description="Helical" evidence="1">
    <location>
        <begin position="205"/>
        <end position="222"/>
    </location>
</feature>
<feature type="domain" description="Fatty acid desaturase" evidence="2">
    <location>
        <begin position="78"/>
        <end position="308"/>
    </location>
</feature>
<dbReference type="Proteomes" id="UP000737171">
    <property type="component" value="Unassembled WGS sequence"/>
</dbReference>
<accession>A0ABX2ERY5</accession>
<proteinExistence type="predicted"/>
<dbReference type="Pfam" id="PF00487">
    <property type="entry name" value="FA_desaturase"/>
    <property type="match status" value="1"/>
</dbReference>
<keyword evidence="1" id="KW-1133">Transmembrane helix</keyword>
<keyword evidence="1" id="KW-0472">Membrane</keyword>
<evidence type="ECO:0000313" key="3">
    <source>
        <dbReference type="EMBL" id="NRF71363.1"/>
    </source>
</evidence>
<dbReference type="InterPro" id="IPR005804">
    <property type="entry name" value="FA_desaturase_dom"/>
</dbReference>